<evidence type="ECO:0000313" key="1">
    <source>
        <dbReference type="EMBL" id="PWG65034.1"/>
    </source>
</evidence>
<dbReference type="Proteomes" id="UP000245876">
    <property type="component" value="Unassembled WGS sequence"/>
</dbReference>
<organism evidence="1 2">
    <name type="scientific">Bifidobacterium callitrichidarum</name>
    <dbReference type="NCBI Taxonomy" id="2052941"/>
    <lineage>
        <taxon>Bacteria</taxon>
        <taxon>Bacillati</taxon>
        <taxon>Actinomycetota</taxon>
        <taxon>Actinomycetes</taxon>
        <taxon>Bifidobacteriales</taxon>
        <taxon>Bifidobacteriaceae</taxon>
        <taxon>Bifidobacterium</taxon>
    </lineage>
</organism>
<accession>A0A2U2N7S7</accession>
<evidence type="ECO:0000313" key="2">
    <source>
        <dbReference type="Proteomes" id="UP000245876"/>
    </source>
</evidence>
<evidence type="ECO:0008006" key="3">
    <source>
        <dbReference type="Google" id="ProtNLM"/>
    </source>
</evidence>
<sequence>MSARVTRERDALMELLESTLGDLVQVVTDDLQAARASPGRVAVFVEPPDLEYPRWGDLPETTWRLDVIAGTMATQATGLDLIMRAIDVLASHDINIQAARPVSMSLAGAGTVAAYQLTLNPLELIEEE</sequence>
<proteinExistence type="predicted"/>
<dbReference type="AlphaFoldDB" id="A0A2U2N7S7"/>
<protein>
    <recommendedName>
        <fullName evidence="3">DUF3168 domain-containing protein</fullName>
    </recommendedName>
</protein>
<dbReference type="OrthoDB" id="3237505at2"/>
<keyword evidence="2" id="KW-1185">Reference proteome</keyword>
<dbReference type="EMBL" id="QFFM01000014">
    <property type="protein sequence ID" value="PWG65034.1"/>
    <property type="molecule type" value="Genomic_DNA"/>
</dbReference>
<name>A0A2U2N7S7_9BIFI</name>
<reference evidence="1 2" key="1">
    <citation type="journal article" date="2018" name="Int. J. Syst. Evol. Microbiol.">
        <title>Bifidobacterium callitrichidarum sp. nov. from the faeces of the emperor tamarin (Saguinus imperator).</title>
        <authorList>
            <person name="Modesto M."/>
            <person name="Michelini S."/>
            <person name="Sansosti M.C."/>
            <person name="De Filippo C."/>
            <person name="Cavalieri D."/>
            <person name="Qvirist L."/>
            <person name="Andlid T."/>
            <person name="Spiezio C."/>
            <person name="Sandri C."/>
            <person name="Pascarelli S."/>
            <person name="Sgorbati B."/>
            <person name="Mattarelli P."/>
        </authorList>
    </citation>
    <scope>NUCLEOTIDE SEQUENCE [LARGE SCALE GENOMIC DNA]</scope>
    <source>
        <strain evidence="1 2">TRI 5</strain>
    </source>
</reference>
<dbReference type="RefSeq" id="WP_109057286.1">
    <property type="nucleotide sequence ID" value="NZ_QFFM01000014.1"/>
</dbReference>
<comment type="caution">
    <text evidence="1">The sequence shown here is derived from an EMBL/GenBank/DDBJ whole genome shotgun (WGS) entry which is preliminary data.</text>
</comment>
<gene>
    <name evidence="1" type="ORF">DF196_07775</name>
</gene>